<reference evidence="8 9" key="1">
    <citation type="journal article" date="2020" name="Genome Biol. Evol.">
        <title>Rhizobium dioscoreae sp. nov., a plant growth-promoting bacterium isolated from yam (Dioscorea species).</title>
        <authorList>
            <person name="Ouyabe M."/>
            <person name="Tanaka N."/>
            <person name="Shiwa Y."/>
            <person name="Fujita N."/>
            <person name="Kikuno H."/>
            <person name="Babil P."/>
            <person name="Shiwachi H."/>
        </authorList>
    </citation>
    <scope>NUCLEOTIDE SEQUENCE [LARGE SCALE GENOMIC DNA]</scope>
    <source>
        <strain evidence="8 9">S-93</strain>
    </source>
</reference>
<evidence type="ECO:0000256" key="3">
    <source>
        <dbReference type="ARBA" id="ARBA00015084"/>
    </source>
</evidence>
<feature type="domain" description="Metallo-beta-lactamase" evidence="7">
    <location>
        <begin position="50"/>
        <end position="265"/>
    </location>
</feature>
<evidence type="ECO:0000256" key="1">
    <source>
        <dbReference type="ARBA" id="ARBA00004886"/>
    </source>
</evidence>
<evidence type="ECO:0000256" key="4">
    <source>
        <dbReference type="ARBA" id="ARBA00022448"/>
    </source>
</evidence>
<gene>
    <name evidence="6 8" type="primary">pqqB</name>
    <name evidence="8" type="ORF">RsS93_61680</name>
</gene>
<evidence type="ECO:0000256" key="2">
    <source>
        <dbReference type="ARBA" id="ARBA00008481"/>
    </source>
</evidence>
<dbReference type="NCBIfam" id="TIGR02108">
    <property type="entry name" value="PQQ_syn_pqqB"/>
    <property type="match status" value="1"/>
</dbReference>
<name>A0ABQ0ZE86_9HYPH</name>
<evidence type="ECO:0000259" key="7">
    <source>
        <dbReference type="Pfam" id="PF12706"/>
    </source>
</evidence>
<dbReference type="HAMAP" id="MF_00653">
    <property type="entry name" value="PQQ_syn_PqqB"/>
    <property type="match status" value="1"/>
</dbReference>
<dbReference type="SUPFAM" id="SSF56281">
    <property type="entry name" value="Metallo-hydrolase/oxidoreductase"/>
    <property type="match status" value="1"/>
</dbReference>
<sequence>MRFLVLGAAAGGGLPQWNCGCLNCNMARDPSAALSPQTQSSLAATLDGENWTIMNASPDIRQQLIDNRPLSPKSLRDTPIESVIITNGDIDHIAGLLVLRESQSFKLFTSPSVANILGDNPIFRALNPAFVAISAANLDHPFQPLAGMSATLFAVPGKVPLFMETGDLQIGIENDLTIGVEIVVGDARAYYIPGCAQITNALAERLDGASLVFFDGTVFSDDEMIVTGTGHKTGRRMGHIPISGAEGSLEVLSRLNIPRKIYVHINNTNPIWRHSPERDFVLEHGFEIARDGMEVTLALDP</sequence>
<evidence type="ECO:0000256" key="5">
    <source>
        <dbReference type="ARBA" id="ARBA00022905"/>
    </source>
</evidence>
<evidence type="ECO:0000313" key="8">
    <source>
        <dbReference type="EMBL" id="GES53554.1"/>
    </source>
</evidence>
<comment type="caution">
    <text evidence="8">The sequence shown here is derived from an EMBL/GenBank/DDBJ whole genome shotgun (WGS) entry which is preliminary data.</text>
</comment>
<evidence type="ECO:0000313" key="9">
    <source>
        <dbReference type="Proteomes" id="UP000390335"/>
    </source>
</evidence>
<accession>A0ABQ0ZE86</accession>
<dbReference type="EMBL" id="BLAJ01000020">
    <property type="protein sequence ID" value="GES53554.1"/>
    <property type="molecule type" value="Genomic_DNA"/>
</dbReference>
<dbReference type="InterPro" id="IPR036866">
    <property type="entry name" value="RibonucZ/Hydroxyglut_hydro"/>
</dbReference>
<comment type="pathway">
    <text evidence="1 6">Cofactor biosynthesis; pyrroloquinoline quinone biosynthesis.</text>
</comment>
<organism evidence="8 9">
    <name type="scientific">Rhizobium dioscoreae</name>
    <dbReference type="NCBI Taxonomy" id="2653122"/>
    <lineage>
        <taxon>Bacteria</taxon>
        <taxon>Pseudomonadati</taxon>
        <taxon>Pseudomonadota</taxon>
        <taxon>Alphaproteobacteria</taxon>
        <taxon>Hyphomicrobiales</taxon>
        <taxon>Rhizobiaceae</taxon>
        <taxon>Rhizobium/Agrobacterium group</taxon>
        <taxon>Rhizobium</taxon>
    </lineage>
</organism>
<protein>
    <recommendedName>
        <fullName evidence="3 6">Coenzyme PQQ synthesis protein B</fullName>
    </recommendedName>
    <alternativeName>
        <fullName evidence="6">Pyrroloquinoline quinone biosynthesis protein B</fullName>
    </alternativeName>
</protein>
<dbReference type="Pfam" id="PF12706">
    <property type="entry name" value="Lactamase_B_2"/>
    <property type="match status" value="1"/>
</dbReference>
<comment type="similarity">
    <text evidence="2 6">Belongs to the PqqB family.</text>
</comment>
<evidence type="ECO:0000256" key="6">
    <source>
        <dbReference type="HAMAP-Rule" id="MF_00653"/>
    </source>
</evidence>
<dbReference type="RefSeq" id="WP_173002606.1">
    <property type="nucleotide sequence ID" value="NZ_BLAJ01000020.1"/>
</dbReference>
<keyword evidence="5 6" id="KW-0884">PQQ biosynthesis</keyword>
<dbReference type="InterPro" id="IPR011842">
    <property type="entry name" value="PQQ_synth_PqqB"/>
</dbReference>
<dbReference type="InterPro" id="IPR001279">
    <property type="entry name" value="Metallo-B-lactamas"/>
</dbReference>
<keyword evidence="9" id="KW-1185">Reference proteome</keyword>
<keyword evidence="4 6" id="KW-0813">Transport</keyword>
<dbReference type="Proteomes" id="UP000390335">
    <property type="component" value="Unassembled WGS sequence"/>
</dbReference>
<proteinExistence type="inferred from homology"/>
<comment type="function">
    <text evidence="6">May be involved in the transport of PQQ or its precursor to the periplasm.</text>
</comment>
<dbReference type="Gene3D" id="3.60.15.10">
    <property type="entry name" value="Ribonuclease Z/Hydroxyacylglutathione hydrolase-like"/>
    <property type="match status" value="1"/>
</dbReference>